<proteinExistence type="predicted"/>
<protein>
    <submittedName>
        <fullName evidence="1">Uncharacterized protein</fullName>
    </submittedName>
</protein>
<reference evidence="1 2" key="1">
    <citation type="submission" date="2020-08" db="EMBL/GenBank/DDBJ databases">
        <title>Sequencing the genomes of 1000 actinobacteria strains.</title>
        <authorList>
            <person name="Klenk H.-P."/>
        </authorList>
    </citation>
    <scope>NUCLEOTIDE SEQUENCE [LARGE SCALE GENOMIC DNA]</scope>
    <source>
        <strain evidence="1 2">DSM 45507</strain>
    </source>
</reference>
<keyword evidence="2" id="KW-1185">Reference proteome</keyword>
<organism evidence="1 2">
    <name type="scientific">Nonomuraea jabiensis</name>
    <dbReference type="NCBI Taxonomy" id="882448"/>
    <lineage>
        <taxon>Bacteria</taxon>
        <taxon>Bacillati</taxon>
        <taxon>Actinomycetota</taxon>
        <taxon>Actinomycetes</taxon>
        <taxon>Streptosporangiales</taxon>
        <taxon>Streptosporangiaceae</taxon>
        <taxon>Nonomuraea</taxon>
    </lineage>
</organism>
<dbReference type="EMBL" id="JACHMB010000001">
    <property type="protein sequence ID" value="MBB5775032.1"/>
    <property type="molecule type" value="Genomic_DNA"/>
</dbReference>
<accession>A0A7W9L8Y8</accession>
<gene>
    <name evidence="1" type="ORF">HD596_001788</name>
</gene>
<comment type="caution">
    <text evidence="1">The sequence shown here is derived from an EMBL/GenBank/DDBJ whole genome shotgun (WGS) entry which is preliminary data.</text>
</comment>
<evidence type="ECO:0000313" key="1">
    <source>
        <dbReference type="EMBL" id="MBB5775032.1"/>
    </source>
</evidence>
<dbReference type="Proteomes" id="UP000579153">
    <property type="component" value="Unassembled WGS sequence"/>
</dbReference>
<evidence type="ECO:0000313" key="2">
    <source>
        <dbReference type="Proteomes" id="UP000579153"/>
    </source>
</evidence>
<sequence>MVVIEPQEINLSSNSAADLSRLEKIAWGTDANKVFD</sequence>
<name>A0A7W9L8Y8_9ACTN</name>
<dbReference type="AlphaFoldDB" id="A0A7W9L8Y8"/>